<dbReference type="Proteomes" id="UP000321947">
    <property type="component" value="Unassembled WGS sequence"/>
</dbReference>
<reference evidence="4 5" key="1">
    <citation type="submission" date="2019-08" db="EMBL/GenBank/DDBJ databases">
        <title>Draft genome sequences of two oriental melons (Cucumis melo L. var makuwa).</title>
        <authorList>
            <person name="Kwon S.-Y."/>
        </authorList>
    </citation>
    <scope>NUCLEOTIDE SEQUENCE [LARGE SCALE GENOMIC DNA]</scope>
    <source>
        <strain evidence="5">cv. Chang Bougi</strain>
        <strain evidence="4">cv. SW 3</strain>
        <tissue evidence="3">Leaf</tissue>
    </source>
</reference>
<protein>
    <submittedName>
        <fullName evidence="3">Gag protease polyprotein</fullName>
    </submittedName>
</protein>
<keyword evidence="3" id="KW-0378">Hydrolase</keyword>
<accession>A0A5D3D1S1</accession>
<name>A0A5D3D1S1_CUCMM</name>
<organism evidence="3 5">
    <name type="scientific">Cucumis melo var. makuwa</name>
    <name type="common">Oriental melon</name>
    <dbReference type="NCBI Taxonomy" id="1194695"/>
    <lineage>
        <taxon>Eukaryota</taxon>
        <taxon>Viridiplantae</taxon>
        <taxon>Streptophyta</taxon>
        <taxon>Embryophyta</taxon>
        <taxon>Tracheophyta</taxon>
        <taxon>Spermatophyta</taxon>
        <taxon>Magnoliopsida</taxon>
        <taxon>eudicotyledons</taxon>
        <taxon>Gunneridae</taxon>
        <taxon>Pentapetalae</taxon>
        <taxon>rosids</taxon>
        <taxon>fabids</taxon>
        <taxon>Cucurbitales</taxon>
        <taxon>Cucurbitaceae</taxon>
        <taxon>Benincaseae</taxon>
        <taxon>Cucumis</taxon>
    </lineage>
</organism>
<keyword evidence="3" id="KW-0645">Protease</keyword>
<comment type="caution">
    <text evidence="3">The sequence shown here is derived from an EMBL/GenBank/DDBJ whole genome shotgun (WGS) entry which is preliminary data.</text>
</comment>
<feature type="region of interest" description="Disordered" evidence="1">
    <location>
        <begin position="118"/>
        <end position="139"/>
    </location>
</feature>
<evidence type="ECO:0000313" key="2">
    <source>
        <dbReference type="EMBL" id="KAA0040815.1"/>
    </source>
</evidence>
<dbReference type="Proteomes" id="UP000321393">
    <property type="component" value="Unassembled WGS sequence"/>
</dbReference>
<evidence type="ECO:0000313" key="4">
    <source>
        <dbReference type="Proteomes" id="UP000321393"/>
    </source>
</evidence>
<evidence type="ECO:0000313" key="3">
    <source>
        <dbReference type="EMBL" id="TYK17792.1"/>
    </source>
</evidence>
<sequence>MIIQRKFWKLLHVKTGSSIDTKKKESTSCTSVWCRIKHTVVENCHGKKFPCETKGEGEIRSNVPFRMKRKTFITLNTSQGSFKVKRHELLTNPKKEGSEQGEGETSCHHITIIEESEIKTPKEDAEDVSQSLEMVANLS</sequence>
<dbReference type="AlphaFoldDB" id="A0A5D3D1S1"/>
<gene>
    <name evidence="3" type="ORF">E5676_scaffold306G00360</name>
    <name evidence="2" type="ORF">E6C27_scaffold333G00310</name>
</gene>
<dbReference type="EMBL" id="SSTD01007940">
    <property type="protein sequence ID" value="TYK17792.1"/>
    <property type="molecule type" value="Genomic_DNA"/>
</dbReference>
<evidence type="ECO:0000313" key="5">
    <source>
        <dbReference type="Proteomes" id="UP000321947"/>
    </source>
</evidence>
<evidence type="ECO:0000256" key="1">
    <source>
        <dbReference type="SAM" id="MobiDB-lite"/>
    </source>
</evidence>
<dbReference type="GO" id="GO:0006508">
    <property type="term" value="P:proteolysis"/>
    <property type="evidence" value="ECO:0007669"/>
    <property type="project" value="UniProtKB-KW"/>
</dbReference>
<dbReference type="GO" id="GO:0008233">
    <property type="term" value="F:peptidase activity"/>
    <property type="evidence" value="ECO:0007669"/>
    <property type="project" value="UniProtKB-KW"/>
</dbReference>
<dbReference type="EMBL" id="SSTE01017061">
    <property type="protein sequence ID" value="KAA0040815.1"/>
    <property type="molecule type" value="Genomic_DNA"/>
</dbReference>
<feature type="compositionally biased region" description="Polar residues" evidence="1">
    <location>
        <begin position="128"/>
        <end position="139"/>
    </location>
</feature>
<proteinExistence type="predicted"/>